<name>A0ABR1VWB2_9PEZI</name>
<evidence type="ECO:0000256" key="1">
    <source>
        <dbReference type="ARBA" id="ARBA00001971"/>
    </source>
</evidence>
<sequence length="497" mass="55898">MLSLIATLLAGLIAVHFILHMLLHSTQDAQEPPLVDTEVPFLSALVHIGWQGLRYWDRHVQLPMFTMRFPYFRIYVVNSTKLIPIVQRHVKTISFSPIEVEMSARFMAVSKKTFEIISRDPMDDHGFVAGMSQTTHVDLSPGRRLDSLNEDSVRTLSESLDKIAIKGARVNMREWIDQEITMATTEAIYGPLNPFRDHAVASIWPDYEDGLAPLLLNILPALTARKPTRAREALVKAYERYYAQGGHIHASAFIKHRCEFYQQRGVPFEDIARIEVGAAIGLVSNTKPAAFWLLYHICADATLLDSCRQELMSNAVHTDETNGNIHTMDMTHVKSSCPILFSAFKETFRCHGMGIAIRQIVEDDIDVDTFNHSRFLPGDSKQHVKSDGGSKLRRDPVAFRGFGGGSTLCPGRHFAATEILAFVALAILRFDIRPRGGRWVIPSVDRVRPGIMFHQLDHDPLVDLIPRDSGNMKWKVMFSGSEEPMRVSAEDGEVVAE</sequence>
<evidence type="ECO:0000313" key="7">
    <source>
        <dbReference type="EMBL" id="KAK8075550.1"/>
    </source>
</evidence>
<dbReference type="InterPro" id="IPR053007">
    <property type="entry name" value="CYP450_monoxygenase_sec-met"/>
</dbReference>
<dbReference type="PANTHER" id="PTHR47582:SF1">
    <property type="entry name" value="P450, PUTATIVE (EUROFUNG)-RELATED"/>
    <property type="match status" value="1"/>
</dbReference>
<evidence type="ECO:0000313" key="8">
    <source>
        <dbReference type="Proteomes" id="UP001433268"/>
    </source>
</evidence>
<dbReference type="InterPro" id="IPR017972">
    <property type="entry name" value="Cyt_P450_CS"/>
</dbReference>
<keyword evidence="6" id="KW-0560">Oxidoreductase</keyword>
<accession>A0ABR1VWB2</accession>
<evidence type="ECO:0000256" key="2">
    <source>
        <dbReference type="ARBA" id="ARBA00010617"/>
    </source>
</evidence>
<dbReference type="InterPro" id="IPR036396">
    <property type="entry name" value="Cyt_P450_sf"/>
</dbReference>
<dbReference type="EMBL" id="JAQQWN010000007">
    <property type="protein sequence ID" value="KAK8075550.1"/>
    <property type="molecule type" value="Genomic_DNA"/>
</dbReference>
<keyword evidence="3 6" id="KW-0479">Metal-binding</keyword>
<comment type="cofactor">
    <cofactor evidence="1">
        <name>heme</name>
        <dbReference type="ChEBI" id="CHEBI:30413"/>
    </cofactor>
</comment>
<proteinExistence type="inferred from homology"/>
<evidence type="ECO:0000256" key="4">
    <source>
        <dbReference type="ARBA" id="ARBA00023004"/>
    </source>
</evidence>
<dbReference type="InterPro" id="IPR001128">
    <property type="entry name" value="Cyt_P450"/>
</dbReference>
<protein>
    <recommendedName>
        <fullName evidence="9">Cytochrome P450</fullName>
    </recommendedName>
</protein>
<keyword evidence="8" id="KW-1185">Reference proteome</keyword>
<keyword evidence="6" id="KW-0349">Heme</keyword>
<evidence type="ECO:0008006" key="9">
    <source>
        <dbReference type="Google" id="ProtNLM"/>
    </source>
</evidence>
<evidence type="ECO:0000256" key="6">
    <source>
        <dbReference type="RuleBase" id="RU000461"/>
    </source>
</evidence>
<dbReference type="PROSITE" id="PS00086">
    <property type="entry name" value="CYTOCHROME_P450"/>
    <property type="match status" value="1"/>
</dbReference>
<dbReference type="Proteomes" id="UP001433268">
    <property type="component" value="Unassembled WGS sequence"/>
</dbReference>
<keyword evidence="5 6" id="KW-0503">Monooxygenase</keyword>
<dbReference type="PRINTS" id="PR00465">
    <property type="entry name" value="EP450IV"/>
</dbReference>
<evidence type="ECO:0000256" key="5">
    <source>
        <dbReference type="ARBA" id="ARBA00023033"/>
    </source>
</evidence>
<gene>
    <name evidence="7" type="ORF">PG997_010213</name>
</gene>
<comment type="similarity">
    <text evidence="2 6">Belongs to the cytochrome P450 family.</text>
</comment>
<dbReference type="Gene3D" id="1.10.630.10">
    <property type="entry name" value="Cytochrome P450"/>
    <property type="match status" value="1"/>
</dbReference>
<evidence type="ECO:0000256" key="3">
    <source>
        <dbReference type="ARBA" id="ARBA00022723"/>
    </source>
</evidence>
<comment type="caution">
    <text evidence="7">The sequence shown here is derived from an EMBL/GenBank/DDBJ whole genome shotgun (WGS) entry which is preliminary data.</text>
</comment>
<dbReference type="CDD" id="cd11040">
    <property type="entry name" value="CYP7_CYP8-like"/>
    <property type="match status" value="1"/>
</dbReference>
<dbReference type="InterPro" id="IPR002403">
    <property type="entry name" value="Cyt_P450_E_grp-IV"/>
</dbReference>
<dbReference type="Pfam" id="PF00067">
    <property type="entry name" value="p450"/>
    <property type="match status" value="1"/>
</dbReference>
<dbReference type="GeneID" id="92047588"/>
<dbReference type="SUPFAM" id="SSF48264">
    <property type="entry name" value="Cytochrome P450"/>
    <property type="match status" value="1"/>
</dbReference>
<reference evidence="7 8" key="1">
    <citation type="submission" date="2023-01" db="EMBL/GenBank/DDBJ databases">
        <title>Analysis of 21 Apiospora genomes using comparative genomics revels a genus with tremendous synthesis potential of carbohydrate active enzymes and secondary metabolites.</title>
        <authorList>
            <person name="Sorensen T."/>
        </authorList>
    </citation>
    <scope>NUCLEOTIDE SEQUENCE [LARGE SCALE GENOMIC DNA]</scope>
    <source>
        <strain evidence="7 8">CBS 114990</strain>
    </source>
</reference>
<dbReference type="RefSeq" id="XP_066666490.1">
    <property type="nucleotide sequence ID" value="XM_066814528.1"/>
</dbReference>
<keyword evidence="4 6" id="KW-0408">Iron</keyword>
<dbReference type="PANTHER" id="PTHR47582">
    <property type="entry name" value="P450, PUTATIVE (EUROFUNG)-RELATED"/>
    <property type="match status" value="1"/>
</dbReference>
<organism evidence="7 8">
    <name type="scientific">Apiospora hydei</name>
    <dbReference type="NCBI Taxonomy" id="1337664"/>
    <lineage>
        <taxon>Eukaryota</taxon>
        <taxon>Fungi</taxon>
        <taxon>Dikarya</taxon>
        <taxon>Ascomycota</taxon>
        <taxon>Pezizomycotina</taxon>
        <taxon>Sordariomycetes</taxon>
        <taxon>Xylariomycetidae</taxon>
        <taxon>Amphisphaeriales</taxon>
        <taxon>Apiosporaceae</taxon>
        <taxon>Apiospora</taxon>
    </lineage>
</organism>